<name>A0A4T0X7E4_9ASCO</name>
<evidence type="ECO:0000256" key="5">
    <source>
        <dbReference type="PROSITE-ProRule" id="PRU00221"/>
    </source>
</evidence>
<dbReference type="InterPro" id="IPR042238">
    <property type="entry name" value="Rad28/ERCC8/Ckn1/ATCSA-1"/>
</dbReference>
<dbReference type="STRING" id="52247.A0A4T0X7E4"/>
<evidence type="ECO:0000313" key="6">
    <source>
        <dbReference type="EMBL" id="TID30912.1"/>
    </source>
</evidence>
<keyword evidence="2" id="KW-0677">Repeat</keyword>
<sequence length="421" mass="47111">MIFTSFNDTYFGGETPLTPLQIYNETKYGSLNNLDYRNDIGTFSNQTHSASVNTLAIDQIYHRFLLSGSSDSTIKLWDLESPQTIRQDGDVQLKYKPTHTFPRKSVHNFGITKLNWWPDNGMFLSSSYDFKLNLYDANTMELAHSFKLGSRIVDFDIDPSGNNSTVICCLDGGVGGVKVLDLRTLSDTQNLGGGGLSMGGVGYMSSCCYSPRDSNLCIAGGVDGSCYAWDIRSSKKHLFELDMNMTASYMNTEQNRPNKKKKLMRSKAHNGSINSMLFTADGTTLITLGNDEKLRTWDMCTYSKPVNRSINFGPLIRNKAKQRIDMCLSPYLETEISFLWVPSDSDEILVYRLEDGSLVSRLSRAQSNKFGTRSYSIVSTANNQVRYYSGCKDGNICTWGYDSKLNEQHGPIAFDNGVDID</sequence>
<keyword evidence="3" id="KW-0227">DNA damage</keyword>
<keyword evidence="4" id="KW-0234">DNA repair</keyword>
<organism evidence="6 7">
    <name type="scientific">Pichia inconspicua</name>
    <dbReference type="NCBI Taxonomy" id="52247"/>
    <lineage>
        <taxon>Eukaryota</taxon>
        <taxon>Fungi</taxon>
        <taxon>Dikarya</taxon>
        <taxon>Ascomycota</taxon>
        <taxon>Saccharomycotina</taxon>
        <taxon>Pichiomycetes</taxon>
        <taxon>Pichiales</taxon>
        <taxon>Pichiaceae</taxon>
        <taxon>Pichia</taxon>
    </lineage>
</organism>
<dbReference type="PROSITE" id="PS00678">
    <property type="entry name" value="WD_REPEATS_1"/>
    <property type="match status" value="2"/>
</dbReference>
<dbReference type="InterPro" id="IPR020472">
    <property type="entry name" value="WD40_PAC1"/>
</dbReference>
<dbReference type="InterPro" id="IPR015943">
    <property type="entry name" value="WD40/YVTN_repeat-like_dom_sf"/>
</dbReference>
<proteinExistence type="predicted"/>
<dbReference type="SUPFAM" id="SSF50978">
    <property type="entry name" value="WD40 repeat-like"/>
    <property type="match status" value="1"/>
</dbReference>
<evidence type="ECO:0000313" key="7">
    <source>
        <dbReference type="Proteomes" id="UP000307173"/>
    </source>
</evidence>
<dbReference type="EMBL" id="SELW01000088">
    <property type="protein sequence ID" value="TID30912.1"/>
    <property type="molecule type" value="Genomic_DNA"/>
</dbReference>
<keyword evidence="1 5" id="KW-0853">WD repeat</keyword>
<protein>
    <recommendedName>
        <fullName evidence="8">Anaphase-promoting complex subunit 4 WD40 domain-containing protein</fullName>
    </recommendedName>
</protein>
<reference evidence="6 7" key="1">
    <citation type="journal article" date="2019" name="Front. Genet.">
        <title>Whole-Genome Sequencing of the Opportunistic Yeast Pathogen Candida inconspicua Uncovers Its Hybrid Origin.</title>
        <authorList>
            <person name="Mixao V."/>
            <person name="Hansen A.P."/>
            <person name="Saus E."/>
            <person name="Boekhout T."/>
            <person name="Lass-Florl C."/>
            <person name="Gabaldon T."/>
        </authorList>
    </citation>
    <scope>NUCLEOTIDE SEQUENCE [LARGE SCALE GENOMIC DNA]</scope>
    <source>
        <strain evidence="6 7">CBS 180</strain>
    </source>
</reference>
<comment type="caution">
    <text evidence="6">The sequence shown here is derived from an EMBL/GenBank/DDBJ whole genome shotgun (WGS) entry which is preliminary data.</text>
</comment>
<dbReference type="InterPro" id="IPR036322">
    <property type="entry name" value="WD40_repeat_dom_sf"/>
</dbReference>
<dbReference type="OrthoDB" id="361494at2759"/>
<feature type="repeat" description="WD" evidence="5">
    <location>
        <begin position="45"/>
        <end position="87"/>
    </location>
</feature>
<dbReference type="InterPro" id="IPR001680">
    <property type="entry name" value="WD40_rpt"/>
</dbReference>
<dbReference type="PROSITE" id="PS50294">
    <property type="entry name" value="WD_REPEATS_REGION"/>
    <property type="match status" value="2"/>
</dbReference>
<dbReference type="Proteomes" id="UP000307173">
    <property type="component" value="Unassembled WGS sequence"/>
</dbReference>
<dbReference type="SMART" id="SM00320">
    <property type="entry name" value="WD40"/>
    <property type="match status" value="5"/>
</dbReference>
<dbReference type="PANTHER" id="PTHR46202:SF1">
    <property type="entry name" value="DNA EXCISION REPAIR PROTEIN ERCC-8"/>
    <property type="match status" value="1"/>
</dbReference>
<dbReference type="InterPro" id="IPR019775">
    <property type="entry name" value="WD40_repeat_CS"/>
</dbReference>
<dbReference type="GO" id="GO:0031464">
    <property type="term" value="C:Cul4A-RING E3 ubiquitin ligase complex"/>
    <property type="evidence" value="ECO:0007669"/>
    <property type="project" value="TreeGrafter"/>
</dbReference>
<dbReference type="AlphaFoldDB" id="A0A4T0X7E4"/>
<dbReference type="GO" id="GO:0000109">
    <property type="term" value="C:nucleotide-excision repair complex"/>
    <property type="evidence" value="ECO:0007669"/>
    <property type="project" value="TreeGrafter"/>
</dbReference>
<dbReference type="Pfam" id="PF00400">
    <property type="entry name" value="WD40"/>
    <property type="match status" value="3"/>
</dbReference>
<dbReference type="PROSITE" id="PS50082">
    <property type="entry name" value="WD_REPEATS_2"/>
    <property type="match status" value="2"/>
</dbReference>
<accession>A0A4T0X7E4</accession>
<evidence type="ECO:0000256" key="2">
    <source>
        <dbReference type="ARBA" id="ARBA00022737"/>
    </source>
</evidence>
<evidence type="ECO:0000256" key="1">
    <source>
        <dbReference type="ARBA" id="ARBA00022574"/>
    </source>
</evidence>
<evidence type="ECO:0000256" key="4">
    <source>
        <dbReference type="ARBA" id="ARBA00023204"/>
    </source>
</evidence>
<dbReference type="GO" id="GO:0006283">
    <property type="term" value="P:transcription-coupled nucleotide-excision repair"/>
    <property type="evidence" value="ECO:0007669"/>
    <property type="project" value="InterPro"/>
</dbReference>
<dbReference type="GO" id="GO:0000209">
    <property type="term" value="P:protein polyubiquitination"/>
    <property type="evidence" value="ECO:0007669"/>
    <property type="project" value="TreeGrafter"/>
</dbReference>
<dbReference type="GO" id="GO:0043161">
    <property type="term" value="P:proteasome-mediated ubiquitin-dependent protein catabolic process"/>
    <property type="evidence" value="ECO:0007669"/>
    <property type="project" value="TreeGrafter"/>
</dbReference>
<keyword evidence="7" id="KW-1185">Reference proteome</keyword>
<dbReference type="PRINTS" id="PR00320">
    <property type="entry name" value="GPROTEINBRPT"/>
</dbReference>
<gene>
    <name evidence="6" type="ORF">CANINC_000504</name>
</gene>
<evidence type="ECO:0008006" key="8">
    <source>
        <dbReference type="Google" id="ProtNLM"/>
    </source>
</evidence>
<evidence type="ECO:0000256" key="3">
    <source>
        <dbReference type="ARBA" id="ARBA00022763"/>
    </source>
</evidence>
<feature type="repeat" description="WD" evidence="5">
    <location>
        <begin position="266"/>
        <end position="299"/>
    </location>
</feature>
<dbReference type="PANTHER" id="PTHR46202">
    <property type="entry name" value="DNA EXCISION REPAIR PROTEIN ERCC-8"/>
    <property type="match status" value="1"/>
</dbReference>
<dbReference type="Gene3D" id="2.130.10.10">
    <property type="entry name" value="YVTN repeat-like/Quinoprotein amine dehydrogenase"/>
    <property type="match status" value="1"/>
</dbReference>